<feature type="domain" description="Ubiquitin-like" evidence="4">
    <location>
        <begin position="406"/>
        <end position="486"/>
    </location>
</feature>
<protein>
    <recommendedName>
        <fullName evidence="8">CAP-Gly domain-containing protein</fullName>
    </recommendedName>
</protein>
<dbReference type="OrthoDB" id="5273213at2759"/>
<dbReference type="Gene3D" id="2.30.30.190">
    <property type="entry name" value="CAP Gly-rich-like domain"/>
    <property type="match status" value="1"/>
</dbReference>
<dbReference type="EMBL" id="PKFO01000001">
    <property type="protein sequence ID" value="PVH18826.1"/>
    <property type="molecule type" value="Genomic_DNA"/>
</dbReference>
<evidence type="ECO:0000256" key="3">
    <source>
        <dbReference type="ARBA" id="ARBA00023186"/>
    </source>
</evidence>
<dbReference type="GO" id="GO:0005737">
    <property type="term" value="C:cytoplasm"/>
    <property type="evidence" value="ECO:0007669"/>
    <property type="project" value="TreeGrafter"/>
</dbReference>
<dbReference type="AlphaFoldDB" id="A0A2V1AMP9"/>
<evidence type="ECO:0000256" key="1">
    <source>
        <dbReference type="ARBA" id="ARBA00022614"/>
    </source>
</evidence>
<dbReference type="PROSITE" id="PS50053">
    <property type="entry name" value="UBIQUITIN_2"/>
    <property type="match status" value="1"/>
</dbReference>
<accession>A0A2V1AMP9</accession>
<dbReference type="InterPro" id="IPR001611">
    <property type="entry name" value="Leu-rich_rpt"/>
</dbReference>
<dbReference type="Pfam" id="PF01302">
    <property type="entry name" value="CAP_GLY"/>
    <property type="match status" value="1"/>
</dbReference>
<sequence>MVNLLDRVELDGAFGTVKYIGRLPVWGDDVEAFGIEWDDASRGKNDGKVGNIRYFSVDQPGSGSFVKAGNRKLKVGQEFVDVFLETYTGTENASVLQKQIVFGSKKVESLGFEELNRQRAELALLESVMVDKKAIGRCGSIERLPVLSNVKYLDLSYNLLVDMAEVEKMVERMPLLRVLNVNGNVLRRFGEVTFGSVETVHAASCGLEEERLGELLSCFPGLQRLCVAGNRLGSLSGVQVPPGLDSLDLSFNRLEKVPEIHSRELILANNQISTLSGGKMHTEVLDLRENPVGSWKDVDFIGEKFPVLMELRIDGCAVFDGLSVDEMTTQLIGRLPCSVPGEPGISKINGSTLSADEIRSAELYVISKVQKGEISIHTTRWRQLQRKYNVGEVSETKNLPTNENRMVLTIKTSNGVSLLSRTFLPSNTVLRLKGIITKHTSVPVHRFNLYYYPNGIRLPEDDVSKTYLDDDVATLASAGLENQNHVFYEPYP</sequence>
<comment type="caution">
    <text evidence="6">The sequence shown here is derived from an EMBL/GenBank/DDBJ whole genome shotgun (WGS) entry which is preliminary data.</text>
</comment>
<keyword evidence="2" id="KW-0677">Repeat</keyword>
<evidence type="ECO:0000256" key="2">
    <source>
        <dbReference type="ARBA" id="ARBA00022737"/>
    </source>
</evidence>
<dbReference type="PANTHER" id="PTHR15454">
    <property type="entry name" value="NISCHARIN RELATED"/>
    <property type="match status" value="1"/>
</dbReference>
<dbReference type="SUPFAM" id="SSF74924">
    <property type="entry name" value="Cap-Gly domain"/>
    <property type="match status" value="1"/>
</dbReference>
<dbReference type="STRING" id="45357.A0A2V1AMP9"/>
<dbReference type="InterPro" id="IPR032675">
    <property type="entry name" value="LRR_dom_sf"/>
</dbReference>
<dbReference type="InterPro" id="IPR029071">
    <property type="entry name" value="Ubiquitin-like_domsf"/>
</dbReference>
<gene>
    <name evidence="6" type="ORF">CXQ85_001116</name>
</gene>
<keyword evidence="7" id="KW-1185">Reference proteome</keyword>
<keyword evidence="1" id="KW-0433">Leucine-rich repeat</keyword>
<dbReference type="SUPFAM" id="SSF52058">
    <property type="entry name" value="L domain-like"/>
    <property type="match status" value="1"/>
</dbReference>
<dbReference type="InterPro" id="IPR000626">
    <property type="entry name" value="Ubiquitin-like_dom"/>
</dbReference>
<evidence type="ECO:0008006" key="8">
    <source>
        <dbReference type="Google" id="ProtNLM"/>
    </source>
</evidence>
<feature type="domain" description="CAP-Gly" evidence="5">
    <location>
        <begin position="34"/>
        <end position="67"/>
    </location>
</feature>
<dbReference type="GeneID" id="37006447"/>
<dbReference type="InterPro" id="IPR000938">
    <property type="entry name" value="CAP-Gly_domain"/>
</dbReference>
<keyword evidence="3" id="KW-0143">Chaperone</keyword>
<dbReference type="RefSeq" id="XP_025339766.1">
    <property type="nucleotide sequence ID" value="XM_025484835.1"/>
</dbReference>
<dbReference type="SUPFAM" id="SSF54236">
    <property type="entry name" value="Ubiquitin-like"/>
    <property type="match status" value="1"/>
</dbReference>
<organism evidence="6 7">
    <name type="scientific">Candidozyma haemuli</name>
    <dbReference type="NCBI Taxonomy" id="45357"/>
    <lineage>
        <taxon>Eukaryota</taxon>
        <taxon>Fungi</taxon>
        <taxon>Dikarya</taxon>
        <taxon>Ascomycota</taxon>
        <taxon>Saccharomycotina</taxon>
        <taxon>Pichiomycetes</taxon>
        <taxon>Metschnikowiaceae</taxon>
        <taxon>Candidozyma</taxon>
    </lineage>
</organism>
<dbReference type="PROSITE" id="PS51450">
    <property type="entry name" value="LRR"/>
    <property type="match status" value="1"/>
</dbReference>
<evidence type="ECO:0000313" key="6">
    <source>
        <dbReference type="EMBL" id="PVH18826.1"/>
    </source>
</evidence>
<evidence type="ECO:0000313" key="7">
    <source>
        <dbReference type="Proteomes" id="UP000244309"/>
    </source>
</evidence>
<dbReference type="SMART" id="SM00364">
    <property type="entry name" value="LRR_BAC"/>
    <property type="match status" value="3"/>
</dbReference>
<reference evidence="6 7" key="1">
    <citation type="submission" date="2017-12" db="EMBL/GenBank/DDBJ databases">
        <title>Genome Sequence of a Multidrug-Resistant Candida haemulonii Isolate from a Patient with Chronic Leg Ulcers in Israel.</title>
        <authorList>
            <person name="Chow N.A."/>
            <person name="Gade L."/>
            <person name="Batra D."/>
            <person name="Rowe L.A."/>
            <person name="Ben-Ami R."/>
            <person name="Loparev V.N."/>
            <person name="Litvintseva A.P."/>
        </authorList>
    </citation>
    <scope>NUCLEOTIDE SEQUENCE [LARGE SCALE GENOMIC DNA]</scope>
    <source>
        <strain evidence="6 7">B11899</strain>
    </source>
</reference>
<dbReference type="VEuPathDB" id="FungiDB:CXQ85_001116"/>
<dbReference type="Proteomes" id="UP000244309">
    <property type="component" value="Unassembled WGS sequence"/>
</dbReference>
<dbReference type="InterPro" id="IPR036859">
    <property type="entry name" value="CAP-Gly_dom_sf"/>
</dbReference>
<evidence type="ECO:0000259" key="5">
    <source>
        <dbReference type="PROSITE" id="PS50245"/>
    </source>
</evidence>
<dbReference type="SMART" id="SM01052">
    <property type="entry name" value="CAP_GLY"/>
    <property type="match status" value="1"/>
</dbReference>
<dbReference type="Gene3D" id="3.80.10.10">
    <property type="entry name" value="Ribonuclease Inhibitor"/>
    <property type="match status" value="2"/>
</dbReference>
<evidence type="ECO:0000259" key="4">
    <source>
        <dbReference type="PROSITE" id="PS50053"/>
    </source>
</evidence>
<proteinExistence type="predicted"/>
<dbReference type="PROSITE" id="PS50245">
    <property type="entry name" value="CAP_GLY_2"/>
    <property type="match status" value="1"/>
</dbReference>
<name>A0A2V1AMP9_9ASCO</name>